<keyword evidence="4" id="KW-0677">Repeat</keyword>
<dbReference type="Pfam" id="PF00057">
    <property type="entry name" value="Ldl_recept_a"/>
    <property type="match status" value="1"/>
</dbReference>
<keyword evidence="3" id="KW-0812">Transmembrane</keyword>
<gene>
    <name evidence="9" type="ORF">LARSCL_LOCUS22027</name>
</gene>
<feature type="disulfide bond" evidence="8">
    <location>
        <begin position="124"/>
        <end position="139"/>
    </location>
</feature>
<evidence type="ECO:0000256" key="6">
    <source>
        <dbReference type="ARBA" id="ARBA00023136"/>
    </source>
</evidence>
<dbReference type="SUPFAM" id="SSF57424">
    <property type="entry name" value="LDL receptor-like module"/>
    <property type="match status" value="2"/>
</dbReference>
<keyword evidence="5" id="KW-1133">Transmembrane helix</keyword>
<dbReference type="Proteomes" id="UP001497382">
    <property type="component" value="Unassembled WGS sequence"/>
</dbReference>
<keyword evidence="10" id="KW-1185">Reference proteome</keyword>
<evidence type="ECO:0000256" key="8">
    <source>
        <dbReference type="PROSITE-ProRule" id="PRU00124"/>
    </source>
</evidence>
<reference evidence="9 10" key="1">
    <citation type="submission" date="2024-04" db="EMBL/GenBank/DDBJ databases">
        <authorList>
            <person name="Rising A."/>
            <person name="Reimegard J."/>
            <person name="Sonavane S."/>
            <person name="Akerstrom W."/>
            <person name="Nylinder S."/>
            <person name="Hedman E."/>
            <person name="Kallberg Y."/>
        </authorList>
    </citation>
    <scope>NUCLEOTIDE SEQUENCE [LARGE SCALE GENOMIC DNA]</scope>
</reference>
<dbReference type="Gene3D" id="4.10.400.10">
    <property type="entry name" value="Low-density Lipoprotein Receptor"/>
    <property type="match status" value="2"/>
</dbReference>
<keyword evidence="6" id="KW-0472">Membrane</keyword>
<dbReference type="GO" id="GO:0016192">
    <property type="term" value="P:vesicle-mediated transport"/>
    <property type="evidence" value="ECO:0007669"/>
    <property type="project" value="UniProtKB-ARBA"/>
</dbReference>
<dbReference type="GO" id="GO:0005886">
    <property type="term" value="C:plasma membrane"/>
    <property type="evidence" value="ECO:0007669"/>
    <property type="project" value="TreeGrafter"/>
</dbReference>
<feature type="disulfide bond" evidence="8">
    <location>
        <begin position="62"/>
        <end position="74"/>
    </location>
</feature>
<feature type="disulfide bond" evidence="8">
    <location>
        <begin position="81"/>
        <end position="96"/>
    </location>
</feature>
<dbReference type="SMART" id="SM00192">
    <property type="entry name" value="LDLa"/>
    <property type="match status" value="2"/>
</dbReference>
<name>A0AAV2BXJ9_9ARAC</name>
<dbReference type="PROSITE" id="PS01209">
    <property type="entry name" value="LDLRA_1"/>
    <property type="match status" value="1"/>
</dbReference>
<evidence type="ECO:0008006" key="11">
    <source>
        <dbReference type="Google" id="ProtNLM"/>
    </source>
</evidence>
<proteinExistence type="predicted"/>
<evidence type="ECO:0000256" key="2">
    <source>
        <dbReference type="ARBA" id="ARBA00004308"/>
    </source>
</evidence>
<dbReference type="InterPro" id="IPR002172">
    <property type="entry name" value="LDrepeatLR_classA_rpt"/>
</dbReference>
<dbReference type="EMBL" id="CAXIEN010000566">
    <property type="protein sequence ID" value="CAL1300605.1"/>
    <property type="molecule type" value="Genomic_DNA"/>
</dbReference>
<dbReference type="PRINTS" id="PR00261">
    <property type="entry name" value="LDLRECEPTOR"/>
</dbReference>
<dbReference type="InterPro" id="IPR036055">
    <property type="entry name" value="LDL_receptor-like_sf"/>
</dbReference>
<evidence type="ECO:0000256" key="4">
    <source>
        <dbReference type="ARBA" id="ARBA00022737"/>
    </source>
</evidence>
<dbReference type="InterPro" id="IPR023415">
    <property type="entry name" value="LDLR_class-A_CS"/>
</dbReference>
<evidence type="ECO:0000256" key="5">
    <source>
        <dbReference type="ARBA" id="ARBA00022989"/>
    </source>
</evidence>
<dbReference type="PROSITE" id="PS50068">
    <property type="entry name" value="LDLRA_2"/>
    <property type="match status" value="2"/>
</dbReference>
<evidence type="ECO:0000313" key="10">
    <source>
        <dbReference type="Proteomes" id="UP001497382"/>
    </source>
</evidence>
<evidence type="ECO:0000313" key="9">
    <source>
        <dbReference type="EMBL" id="CAL1300605.1"/>
    </source>
</evidence>
<sequence>MKRGTSYLLYQDNFNITIGVFKYSSLPLLEETTATMNRSNNFEIVLFSLVACAILQYADASCSSSQFTCENGKCISYSWFCDGANDCGDMSDETYCKVDPSFECPDNWTSCPNRRRCIPSHWMCDGKLHCPGVSEESVCYPERAWKKWLLGTQKSGSRLNKWGSEIHRTVVALQLAPLSMHIRPRAMKFAMS</sequence>
<dbReference type="GO" id="GO:0012505">
    <property type="term" value="C:endomembrane system"/>
    <property type="evidence" value="ECO:0007669"/>
    <property type="project" value="UniProtKB-SubCell"/>
</dbReference>
<evidence type="ECO:0000256" key="7">
    <source>
        <dbReference type="ARBA" id="ARBA00023157"/>
    </source>
</evidence>
<dbReference type="InterPro" id="IPR050685">
    <property type="entry name" value="LDLR"/>
</dbReference>
<dbReference type="AlphaFoldDB" id="A0AAV2BXJ9"/>
<keyword evidence="7 8" id="KW-1015">Disulfide bond</keyword>
<feature type="disulfide bond" evidence="8">
    <location>
        <begin position="69"/>
        <end position="87"/>
    </location>
</feature>
<dbReference type="CDD" id="cd00112">
    <property type="entry name" value="LDLa"/>
    <property type="match status" value="2"/>
</dbReference>
<evidence type="ECO:0000256" key="1">
    <source>
        <dbReference type="ARBA" id="ARBA00004167"/>
    </source>
</evidence>
<accession>A0AAV2BXJ9</accession>
<dbReference type="PANTHER" id="PTHR24270">
    <property type="entry name" value="LOW-DENSITY LIPOPROTEIN RECEPTOR-RELATED"/>
    <property type="match status" value="1"/>
</dbReference>
<comment type="subcellular location">
    <subcellularLocation>
        <location evidence="2">Endomembrane system</location>
    </subcellularLocation>
    <subcellularLocation>
        <location evidence="1">Membrane</location>
        <topology evidence="1">Single-pass membrane protein</topology>
    </subcellularLocation>
</comment>
<comment type="caution">
    <text evidence="8">Lacks conserved residue(s) required for the propagation of feature annotation.</text>
</comment>
<dbReference type="FunFam" id="4.10.400.10:FF:000004">
    <property type="entry name" value="Low-density lipoprotein receptor-related protein 1"/>
    <property type="match status" value="1"/>
</dbReference>
<evidence type="ECO:0000256" key="3">
    <source>
        <dbReference type="ARBA" id="ARBA00022692"/>
    </source>
</evidence>
<comment type="caution">
    <text evidence="9">The sequence shown here is derived from an EMBL/GenBank/DDBJ whole genome shotgun (WGS) entry which is preliminary data.</text>
</comment>
<organism evidence="9 10">
    <name type="scientific">Larinioides sclopetarius</name>
    <dbReference type="NCBI Taxonomy" id="280406"/>
    <lineage>
        <taxon>Eukaryota</taxon>
        <taxon>Metazoa</taxon>
        <taxon>Ecdysozoa</taxon>
        <taxon>Arthropoda</taxon>
        <taxon>Chelicerata</taxon>
        <taxon>Arachnida</taxon>
        <taxon>Araneae</taxon>
        <taxon>Araneomorphae</taxon>
        <taxon>Entelegynae</taxon>
        <taxon>Araneoidea</taxon>
        <taxon>Araneidae</taxon>
        <taxon>Larinioides</taxon>
    </lineage>
</organism>
<protein>
    <recommendedName>
        <fullName evidence="11">Vitellogenin receptor</fullName>
    </recommendedName>
</protein>